<feature type="compositionally biased region" description="Polar residues" evidence="5">
    <location>
        <begin position="155"/>
        <end position="167"/>
    </location>
</feature>
<feature type="transmembrane region" description="Helical" evidence="6">
    <location>
        <begin position="57"/>
        <end position="79"/>
    </location>
</feature>
<proteinExistence type="predicted"/>
<accession>A0A0D8HI47</accession>
<dbReference type="InterPro" id="IPR052165">
    <property type="entry name" value="Membrane_assoc_protease"/>
</dbReference>
<comment type="caution">
    <text evidence="8">The sequence shown here is derived from an EMBL/GenBank/DDBJ whole genome shotgun (WGS) entry which is preliminary data.</text>
</comment>
<keyword evidence="4 6" id="KW-0472">Membrane</keyword>
<dbReference type="PANTHER" id="PTHR33507">
    <property type="entry name" value="INNER MEMBRANE PROTEIN YBBJ"/>
    <property type="match status" value="1"/>
</dbReference>
<evidence type="ECO:0000256" key="5">
    <source>
        <dbReference type="SAM" id="MobiDB-lite"/>
    </source>
</evidence>
<dbReference type="OrthoDB" id="9792945at2"/>
<dbReference type="Gene3D" id="2.40.50.140">
    <property type="entry name" value="Nucleic acid-binding proteins"/>
    <property type="match status" value="1"/>
</dbReference>
<dbReference type="AlphaFoldDB" id="A0A0D8HI47"/>
<dbReference type="GO" id="GO:0016020">
    <property type="term" value="C:membrane"/>
    <property type="evidence" value="ECO:0007669"/>
    <property type="project" value="UniProtKB-SubCell"/>
</dbReference>
<dbReference type="RefSeq" id="WP_052605236.1">
    <property type="nucleotide sequence ID" value="NZ_JXYS01000034.1"/>
</dbReference>
<evidence type="ECO:0000313" key="8">
    <source>
        <dbReference type="EMBL" id="KJF17598.1"/>
    </source>
</evidence>
<evidence type="ECO:0000256" key="3">
    <source>
        <dbReference type="ARBA" id="ARBA00022989"/>
    </source>
</evidence>
<evidence type="ECO:0000256" key="1">
    <source>
        <dbReference type="ARBA" id="ARBA00004141"/>
    </source>
</evidence>
<reference evidence="8 9" key="1">
    <citation type="submission" date="2015-01" db="EMBL/GenBank/DDBJ databases">
        <title>Draft genome of the acidophilic iron oxidizer Acidithrix ferrooxidans strain Py-F3.</title>
        <authorList>
            <person name="Poehlein A."/>
            <person name="Eisen S."/>
            <person name="Schloemann M."/>
            <person name="Johnson B.D."/>
            <person name="Daniel R."/>
            <person name="Muehling M."/>
        </authorList>
    </citation>
    <scope>NUCLEOTIDE SEQUENCE [LARGE SCALE GENOMIC DNA]</scope>
    <source>
        <strain evidence="8 9">Py-F3</strain>
    </source>
</reference>
<evidence type="ECO:0000259" key="7">
    <source>
        <dbReference type="Pfam" id="PF01957"/>
    </source>
</evidence>
<evidence type="ECO:0000256" key="2">
    <source>
        <dbReference type="ARBA" id="ARBA00022692"/>
    </source>
</evidence>
<gene>
    <name evidence="8" type="ORF">AXFE_14980</name>
</gene>
<feature type="transmembrane region" description="Helical" evidence="6">
    <location>
        <begin position="27"/>
        <end position="45"/>
    </location>
</feature>
<organism evidence="8 9">
    <name type="scientific">Acidithrix ferrooxidans</name>
    <dbReference type="NCBI Taxonomy" id="1280514"/>
    <lineage>
        <taxon>Bacteria</taxon>
        <taxon>Bacillati</taxon>
        <taxon>Actinomycetota</taxon>
        <taxon>Acidimicrobiia</taxon>
        <taxon>Acidimicrobiales</taxon>
        <taxon>Acidimicrobiaceae</taxon>
        <taxon>Acidithrix</taxon>
    </lineage>
</organism>
<evidence type="ECO:0000256" key="6">
    <source>
        <dbReference type="SAM" id="Phobius"/>
    </source>
</evidence>
<dbReference type="InterPro" id="IPR012340">
    <property type="entry name" value="NA-bd_OB-fold"/>
</dbReference>
<comment type="subcellular location">
    <subcellularLocation>
        <location evidence="1">Membrane</location>
        <topology evidence="1">Multi-pass membrane protein</topology>
    </subcellularLocation>
</comment>
<dbReference type="SUPFAM" id="SSF141322">
    <property type="entry name" value="NfeD domain-like"/>
    <property type="match status" value="1"/>
</dbReference>
<name>A0A0D8HI47_9ACTN</name>
<feature type="domain" description="NfeD-like C-terminal" evidence="7">
    <location>
        <begin position="91"/>
        <end position="144"/>
    </location>
</feature>
<dbReference type="PANTHER" id="PTHR33507:SF4">
    <property type="entry name" value="NODULATION COMPETITIVENESS PROTEIN NFED"/>
    <property type="match status" value="1"/>
</dbReference>
<keyword evidence="2 6" id="KW-0812">Transmembrane</keyword>
<evidence type="ECO:0000313" key="9">
    <source>
        <dbReference type="Proteomes" id="UP000032360"/>
    </source>
</evidence>
<sequence>MVIVSLVLLALTLLVIAAGLHLGPHSSVGAGVSSFVVAGVAVSVLASRTSSITTLTLLIYGLIFLISLGTIALGLKGVLSKPKTSTPQRYKSLLGRTGVASTDLAPSGTVTVDGESWSADALEGVISKGDNIFVVEADQIHLKVAIDTFNTSTSTSVELNESTGKENNNGKDDH</sequence>
<keyword evidence="9" id="KW-1185">Reference proteome</keyword>
<feature type="region of interest" description="Disordered" evidence="5">
    <location>
        <begin position="155"/>
        <end position="174"/>
    </location>
</feature>
<dbReference type="EMBL" id="JXYS01000034">
    <property type="protein sequence ID" value="KJF17598.1"/>
    <property type="molecule type" value="Genomic_DNA"/>
</dbReference>
<dbReference type="Pfam" id="PF01957">
    <property type="entry name" value="NfeD"/>
    <property type="match status" value="1"/>
</dbReference>
<protein>
    <recommendedName>
        <fullName evidence="7">NfeD-like C-terminal domain-containing protein</fullName>
    </recommendedName>
</protein>
<dbReference type="InterPro" id="IPR002810">
    <property type="entry name" value="NfeD-like_C"/>
</dbReference>
<evidence type="ECO:0000256" key="4">
    <source>
        <dbReference type="ARBA" id="ARBA00023136"/>
    </source>
</evidence>
<keyword evidence="3 6" id="KW-1133">Transmembrane helix</keyword>
<dbReference type="Proteomes" id="UP000032360">
    <property type="component" value="Unassembled WGS sequence"/>
</dbReference>